<accession>A0A5B7X9I1</accession>
<name>A0A5B7X9I1_9FLAO</name>
<dbReference type="OrthoDB" id="1098521at2"/>
<sequence length="148" mass="16718">MELEKIEALLKKYEEGETTLAEESFLREYFTGAKVAPHLEPYRLLFAYTSKERTSTYPGKVEVKSKKKKFAFVGIAASIILAIGLFASLNTGQEELSGQDLGSIEDPEEAYYKTKEALQMVAAALNTGKEELIYVEEFDRAKNKYIKE</sequence>
<dbReference type="KEGG" id="afla:FHG64_18715"/>
<feature type="transmembrane region" description="Helical" evidence="1">
    <location>
        <begin position="70"/>
        <end position="89"/>
    </location>
</feature>
<keyword evidence="1" id="KW-0472">Membrane</keyword>
<dbReference type="AlphaFoldDB" id="A0A5B7X9I1"/>
<reference evidence="2 3" key="1">
    <citation type="submission" date="2019-06" db="EMBL/GenBank/DDBJ databases">
        <title>Complete genome sequence of Antarcticibacterium flavum KCTC 52984T from an Antarctic marine sediment.</title>
        <authorList>
            <person name="Lee Y.M."/>
            <person name="Shin S.C."/>
        </authorList>
    </citation>
    <scope>NUCLEOTIDE SEQUENCE [LARGE SCALE GENOMIC DNA]</scope>
    <source>
        <strain evidence="2 3">KCTC 52984</strain>
    </source>
</reference>
<dbReference type="RefSeq" id="WP_139067807.1">
    <property type="nucleotide sequence ID" value="NZ_CP040812.1"/>
</dbReference>
<organism evidence="2 3">
    <name type="scientific">Antarcticibacterium flavum</name>
    <dbReference type="NCBI Taxonomy" id="2058175"/>
    <lineage>
        <taxon>Bacteria</taxon>
        <taxon>Pseudomonadati</taxon>
        <taxon>Bacteroidota</taxon>
        <taxon>Flavobacteriia</taxon>
        <taxon>Flavobacteriales</taxon>
        <taxon>Flavobacteriaceae</taxon>
        <taxon>Antarcticibacterium</taxon>
    </lineage>
</organism>
<keyword evidence="1" id="KW-0812">Transmembrane</keyword>
<proteinExistence type="predicted"/>
<dbReference type="EMBL" id="CP040812">
    <property type="protein sequence ID" value="QCY71261.1"/>
    <property type="molecule type" value="Genomic_DNA"/>
</dbReference>
<evidence type="ECO:0000256" key="1">
    <source>
        <dbReference type="SAM" id="Phobius"/>
    </source>
</evidence>
<evidence type="ECO:0000313" key="3">
    <source>
        <dbReference type="Proteomes" id="UP000309016"/>
    </source>
</evidence>
<keyword evidence="3" id="KW-1185">Reference proteome</keyword>
<evidence type="ECO:0000313" key="2">
    <source>
        <dbReference type="EMBL" id="QCY71261.1"/>
    </source>
</evidence>
<protein>
    <submittedName>
        <fullName evidence="2">Uncharacterized protein</fullName>
    </submittedName>
</protein>
<dbReference type="Proteomes" id="UP000309016">
    <property type="component" value="Chromosome"/>
</dbReference>
<gene>
    <name evidence="2" type="ORF">FHG64_18715</name>
</gene>
<keyword evidence="1" id="KW-1133">Transmembrane helix</keyword>